<dbReference type="STRING" id="582692.SAMN05720606_11990"/>
<feature type="region of interest" description="Disordered" evidence="1">
    <location>
        <begin position="90"/>
        <end position="134"/>
    </location>
</feature>
<sequence>MNVPMNMQQKENGMQHALKRELYKYASRYAVEQERQGSQGDGRSSIHYPALFLFVGDLVKPAVSAVHDINQLKWDNEDGVVYVHIGTDDTSNEADASSPSSPSNASNTLNPVDAVNATNSSHNQEKAKSGYGAESSYENAQVTYHRLPISTSHSQRSSSKTLRKDVHRRFHESAAALFGLNRMMRRVSNRIAEYGRLYSSFDRIYVTVITRADDPLNVLLPEITKLAETILAQSFKSVQTDLHVLVSEMEQVDSFGYASAAGLAFLRELDYMQSLDYMFSGKLLVTEDGISIPVTHPAAPLFDLVYVLSDKNERGTGVPGGWIENAEIICRICLLKNRKQEETYEDRAAIASTGANTYNNTSFKNNIRTTSDQHGYASAGFAEIRRPNKPIALTVLYHLYRYLLGRMQQEPDWSIKDKMTFFGLDASSVERKVEGLLPSEDLVSGMSGIMTHNRSFAELKPLSLREAERALYGEGAEAYFRENVVRPVQERVRERGSSGSLRRQAEQSHMEYPEIGYFQWAAWSDGEPGSVREALLALIRDKSMQLESARALMEQRQQERVEDQPIKRALFRDKQNVRNLIDCLLERVYEPKVDLLRLENELHLLRIYDTEMEELHRYSRQVTTSLEALERTLHEVAEESIAAADEYIGQNVMEYYGKVTEELITDLEARRGREVWFEDRYMGDMNELAIKGSDRLLARLMEVCRDLLLSAEPLRLSFEEELLQRANVTITYRDRDVLTRDDLFRRLYRTLEDQAVVRIRVFDYTQEHRYEEKYFFGDHHSAFMDYAAHAEETSRIYKLGVVYEERSSGVEKLNLMGGFHLEDLMVYRNGKVYYDSYTENGYELHPAELAEKLSPLR</sequence>
<dbReference type="Proteomes" id="UP000198538">
    <property type="component" value="Unassembled WGS sequence"/>
</dbReference>
<dbReference type="EMBL" id="FMVM01000019">
    <property type="protein sequence ID" value="SCZ07432.1"/>
    <property type="molecule type" value="Genomic_DNA"/>
</dbReference>
<reference evidence="3" key="1">
    <citation type="submission" date="2016-10" db="EMBL/GenBank/DDBJ databases">
        <authorList>
            <person name="Varghese N."/>
            <person name="Submissions S."/>
        </authorList>
    </citation>
    <scope>NUCLEOTIDE SEQUENCE [LARGE SCALE GENOMIC DNA]</scope>
    <source>
        <strain evidence="3">BL9</strain>
    </source>
</reference>
<accession>A0A1G5L3H1</accession>
<protein>
    <recommendedName>
        <fullName evidence="4">Transcription initiation factor TFIID</fullName>
    </recommendedName>
</protein>
<evidence type="ECO:0000313" key="3">
    <source>
        <dbReference type="Proteomes" id="UP000198538"/>
    </source>
</evidence>
<evidence type="ECO:0000256" key="1">
    <source>
        <dbReference type="SAM" id="MobiDB-lite"/>
    </source>
</evidence>
<keyword evidence="3" id="KW-1185">Reference proteome</keyword>
<feature type="compositionally biased region" description="Low complexity" evidence="1">
    <location>
        <begin position="96"/>
        <end position="107"/>
    </location>
</feature>
<dbReference type="AlphaFoldDB" id="A0A1G5L3H1"/>
<dbReference type="RefSeq" id="WP_244159438.1">
    <property type="nucleotide sequence ID" value="NZ_FMVM01000019.1"/>
</dbReference>
<proteinExistence type="predicted"/>
<gene>
    <name evidence="2" type="ORF">SAMN05720606_11990</name>
</gene>
<name>A0A1G5L3H1_9BACL</name>
<organism evidence="2 3">
    <name type="scientific">Paenibacillus polysaccharolyticus</name>
    <dbReference type="NCBI Taxonomy" id="582692"/>
    <lineage>
        <taxon>Bacteria</taxon>
        <taxon>Bacillati</taxon>
        <taxon>Bacillota</taxon>
        <taxon>Bacilli</taxon>
        <taxon>Bacillales</taxon>
        <taxon>Paenibacillaceae</taxon>
        <taxon>Paenibacillus</taxon>
    </lineage>
</organism>
<evidence type="ECO:0008006" key="4">
    <source>
        <dbReference type="Google" id="ProtNLM"/>
    </source>
</evidence>
<evidence type="ECO:0000313" key="2">
    <source>
        <dbReference type="EMBL" id="SCZ07432.1"/>
    </source>
</evidence>